<sequence>MEKQLEKNGGEESNKEGGSADQKAQARPTYLVFKGARNNFSQVVFSMMRNLRGYVFAAGRRRDVSKRLAKLSIEPVEMKRSKRIAGKKKINYASLRSAKEGPSTLMTVIIQMMTMKK</sequence>
<keyword evidence="3" id="KW-1185">Reference proteome</keyword>
<name>A0AAQ3TL19_PASNO</name>
<gene>
    <name evidence="2" type="ORF">U9M48_024123</name>
</gene>
<proteinExistence type="predicted"/>
<protein>
    <submittedName>
        <fullName evidence="2">Uncharacterized protein</fullName>
    </submittedName>
</protein>
<dbReference type="AlphaFoldDB" id="A0AAQ3TL19"/>
<evidence type="ECO:0000313" key="3">
    <source>
        <dbReference type="Proteomes" id="UP001341281"/>
    </source>
</evidence>
<accession>A0AAQ3TL19</accession>
<organism evidence="2 3">
    <name type="scientific">Paspalum notatum var. saurae</name>
    <dbReference type="NCBI Taxonomy" id="547442"/>
    <lineage>
        <taxon>Eukaryota</taxon>
        <taxon>Viridiplantae</taxon>
        <taxon>Streptophyta</taxon>
        <taxon>Embryophyta</taxon>
        <taxon>Tracheophyta</taxon>
        <taxon>Spermatophyta</taxon>
        <taxon>Magnoliopsida</taxon>
        <taxon>Liliopsida</taxon>
        <taxon>Poales</taxon>
        <taxon>Poaceae</taxon>
        <taxon>PACMAD clade</taxon>
        <taxon>Panicoideae</taxon>
        <taxon>Andropogonodae</taxon>
        <taxon>Paspaleae</taxon>
        <taxon>Paspalinae</taxon>
        <taxon>Paspalum</taxon>
    </lineage>
</organism>
<evidence type="ECO:0000256" key="1">
    <source>
        <dbReference type="SAM" id="MobiDB-lite"/>
    </source>
</evidence>
<feature type="region of interest" description="Disordered" evidence="1">
    <location>
        <begin position="1"/>
        <end position="25"/>
    </location>
</feature>
<feature type="compositionally biased region" description="Basic and acidic residues" evidence="1">
    <location>
        <begin position="1"/>
        <end position="15"/>
    </location>
</feature>
<evidence type="ECO:0000313" key="2">
    <source>
        <dbReference type="EMBL" id="WVZ76124.1"/>
    </source>
</evidence>
<dbReference type="Proteomes" id="UP001341281">
    <property type="component" value="Chromosome 05"/>
</dbReference>
<reference evidence="2 3" key="1">
    <citation type="submission" date="2024-02" db="EMBL/GenBank/DDBJ databases">
        <title>High-quality chromosome-scale genome assembly of Pensacola bahiagrass (Paspalum notatum Flugge var. saurae).</title>
        <authorList>
            <person name="Vega J.M."/>
            <person name="Podio M."/>
            <person name="Orjuela J."/>
            <person name="Siena L.A."/>
            <person name="Pessino S.C."/>
            <person name="Combes M.C."/>
            <person name="Mariac C."/>
            <person name="Albertini E."/>
            <person name="Pupilli F."/>
            <person name="Ortiz J.P.A."/>
            <person name="Leblanc O."/>
        </authorList>
    </citation>
    <scope>NUCLEOTIDE SEQUENCE [LARGE SCALE GENOMIC DNA]</scope>
    <source>
        <strain evidence="2">R1</strain>
        <tissue evidence="2">Leaf</tissue>
    </source>
</reference>
<dbReference type="EMBL" id="CP144749">
    <property type="protein sequence ID" value="WVZ76124.1"/>
    <property type="molecule type" value="Genomic_DNA"/>
</dbReference>